<dbReference type="InterPro" id="IPR036928">
    <property type="entry name" value="AS_sf"/>
</dbReference>
<proteinExistence type="inferred from homology"/>
<evidence type="ECO:0000256" key="1">
    <source>
        <dbReference type="ARBA" id="ARBA00009199"/>
    </source>
</evidence>
<feature type="domain" description="Amidase" evidence="3">
    <location>
        <begin position="376"/>
        <end position="461"/>
    </location>
</feature>
<accession>A0A941EPI5</accession>
<comment type="similarity">
    <text evidence="1">Belongs to the amidase family.</text>
</comment>
<dbReference type="EMBL" id="JAGSOG010000068">
    <property type="protein sequence ID" value="MBR7834743.1"/>
    <property type="molecule type" value="Genomic_DNA"/>
</dbReference>
<feature type="compositionally biased region" description="Low complexity" evidence="2">
    <location>
        <begin position="1"/>
        <end position="19"/>
    </location>
</feature>
<dbReference type="Proteomes" id="UP000675781">
    <property type="component" value="Unassembled WGS sequence"/>
</dbReference>
<evidence type="ECO:0000259" key="3">
    <source>
        <dbReference type="Pfam" id="PF01425"/>
    </source>
</evidence>
<dbReference type="InterPro" id="IPR023631">
    <property type="entry name" value="Amidase_dom"/>
</dbReference>
<protein>
    <submittedName>
        <fullName evidence="4">Amidase</fullName>
    </submittedName>
</protein>
<dbReference type="GO" id="GO:0003824">
    <property type="term" value="F:catalytic activity"/>
    <property type="evidence" value="ECO:0007669"/>
    <property type="project" value="InterPro"/>
</dbReference>
<evidence type="ECO:0000313" key="4">
    <source>
        <dbReference type="EMBL" id="MBR7834743.1"/>
    </source>
</evidence>
<evidence type="ECO:0000313" key="5">
    <source>
        <dbReference type="Proteomes" id="UP000675781"/>
    </source>
</evidence>
<feature type="domain" description="Amidase" evidence="3">
    <location>
        <begin position="54"/>
        <end position="310"/>
    </location>
</feature>
<dbReference type="PANTHER" id="PTHR11895">
    <property type="entry name" value="TRANSAMIDASE"/>
    <property type="match status" value="1"/>
</dbReference>
<dbReference type="PANTHER" id="PTHR11895:SF7">
    <property type="entry name" value="GLUTAMYL-TRNA(GLN) AMIDOTRANSFERASE SUBUNIT A, MITOCHONDRIAL"/>
    <property type="match status" value="1"/>
</dbReference>
<dbReference type="Pfam" id="PF01425">
    <property type="entry name" value="Amidase"/>
    <property type="match status" value="2"/>
</dbReference>
<reference evidence="4" key="1">
    <citation type="submission" date="2021-04" db="EMBL/GenBank/DDBJ databases">
        <title>Genome based classification of Actinospica acidithermotolerans sp. nov., an actinobacterium isolated from an Indonesian hot spring.</title>
        <authorList>
            <person name="Kusuma A.B."/>
            <person name="Putra K.E."/>
            <person name="Nafisah S."/>
            <person name="Loh J."/>
            <person name="Nouioui I."/>
            <person name="Goodfellow M."/>
        </authorList>
    </citation>
    <scope>NUCLEOTIDE SEQUENCE</scope>
    <source>
        <strain evidence="4">CSCA 57</strain>
    </source>
</reference>
<dbReference type="RefSeq" id="WP_212529260.1">
    <property type="nucleotide sequence ID" value="NZ_JAGSOG010000068.1"/>
</dbReference>
<dbReference type="AlphaFoldDB" id="A0A941EPI5"/>
<dbReference type="InterPro" id="IPR000120">
    <property type="entry name" value="Amidase"/>
</dbReference>
<sequence length="481" mass="49757">MDGSAGATGPTGAAAESPADSSAGLPTGFPADIHTWSAGRIAASVQAGELRAVDVVRAHLARIERLNPQLEAFRVIRREQALAEASAVDAHAERATLPLAGVPVAIKDNVEVAGEMTGNGSGAGSSEPATVDHPVVVRLRAAGAVVVGVTNVPELCLTPMSDSVHGVPRNPWKLARTPGGSSGGSAAAVAAGLVPLAHGNDGLGSIRIPAACCGLVGIKPGSGVVPPSIDATPVWDGLSDHGPLATTVQDAALCLSVMGADSSLATLDSPERLRVGLSLRQTQVGLPIDRRYTAATTAVSVVLESCGHTVSAHRGRYPSWQGTGALRSWFSFAWSGSRPLEHARLDKRTRRMAAVGRILEALHADGARARAKWRSGAADAFFGDFDVLLLPALAQPAPSSARWGQRGLLRNTYTCLRVASLLSPWNLAGWPAMSVPAGVDEQGMPIGVQLVARPGGERLLLSLAAQLESARPWQRQAPGWD</sequence>
<feature type="region of interest" description="Disordered" evidence="2">
    <location>
        <begin position="1"/>
        <end position="26"/>
    </location>
</feature>
<organism evidence="4 5">
    <name type="scientific">Actinospica durhamensis</name>
    <dbReference type="NCBI Taxonomy" id="1508375"/>
    <lineage>
        <taxon>Bacteria</taxon>
        <taxon>Bacillati</taxon>
        <taxon>Actinomycetota</taxon>
        <taxon>Actinomycetes</taxon>
        <taxon>Catenulisporales</taxon>
        <taxon>Actinospicaceae</taxon>
        <taxon>Actinospica</taxon>
    </lineage>
</organism>
<dbReference type="SUPFAM" id="SSF75304">
    <property type="entry name" value="Amidase signature (AS) enzymes"/>
    <property type="match status" value="1"/>
</dbReference>
<evidence type="ECO:0000256" key="2">
    <source>
        <dbReference type="SAM" id="MobiDB-lite"/>
    </source>
</evidence>
<dbReference type="Gene3D" id="3.90.1300.10">
    <property type="entry name" value="Amidase signature (AS) domain"/>
    <property type="match status" value="1"/>
</dbReference>
<gene>
    <name evidence="4" type="ORF">KDL01_15820</name>
</gene>
<name>A0A941EPI5_9ACTN</name>
<comment type="caution">
    <text evidence="4">The sequence shown here is derived from an EMBL/GenBank/DDBJ whole genome shotgun (WGS) entry which is preliminary data.</text>
</comment>
<keyword evidence="5" id="KW-1185">Reference proteome</keyword>